<reference evidence="1" key="1">
    <citation type="submission" date="2018-02" db="EMBL/GenBank/DDBJ databases">
        <title>Rhizophora mucronata_Transcriptome.</title>
        <authorList>
            <person name="Meera S.P."/>
            <person name="Sreeshan A."/>
            <person name="Augustine A."/>
        </authorList>
    </citation>
    <scope>NUCLEOTIDE SEQUENCE</scope>
    <source>
        <tissue evidence="1">Leaf</tissue>
    </source>
</reference>
<protein>
    <submittedName>
        <fullName evidence="1">Uncharacterized protein MANES_02G145500</fullName>
    </submittedName>
</protein>
<dbReference type="EMBL" id="GGEC01050476">
    <property type="protein sequence ID" value="MBX30960.1"/>
    <property type="molecule type" value="Transcribed_RNA"/>
</dbReference>
<evidence type="ECO:0000313" key="1">
    <source>
        <dbReference type="EMBL" id="MBX30960.1"/>
    </source>
</evidence>
<sequence>MQQIASRSHKACSCDTCKQWPTYCDAWKQQLNLRPFEISRLLDVLQVIDRWNQPGKCLSDRRTNNMTNRLN</sequence>
<proteinExistence type="predicted"/>
<name>A0A2P2ML78_RHIMU</name>
<dbReference type="AlphaFoldDB" id="A0A2P2ML78"/>
<organism evidence="1">
    <name type="scientific">Rhizophora mucronata</name>
    <name type="common">Asiatic mangrove</name>
    <dbReference type="NCBI Taxonomy" id="61149"/>
    <lineage>
        <taxon>Eukaryota</taxon>
        <taxon>Viridiplantae</taxon>
        <taxon>Streptophyta</taxon>
        <taxon>Embryophyta</taxon>
        <taxon>Tracheophyta</taxon>
        <taxon>Spermatophyta</taxon>
        <taxon>Magnoliopsida</taxon>
        <taxon>eudicotyledons</taxon>
        <taxon>Gunneridae</taxon>
        <taxon>Pentapetalae</taxon>
        <taxon>rosids</taxon>
        <taxon>fabids</taxon>
        <taxon>Malpighiales</taxon>
        <taxon>Rhizophoraceae</taxon>
        <taxon>Rhizophora</taxon>
    </lineage>
</organism>
<accession>A0A2P2ML78</accession>